<dbReference type="FunFam" id="3.40.50.300:FF:000372">
    <property type="entry name" value="Adenylate kinase isoenzyme 6 homolog"/>
    <property type="match status" value="1"/>
</dbReference>
<dbReference type="PANTHER" id="PTHR12595">
    <property type="entry name" value="POS9-ACTIVATING FACTOR FAP7-RELATED"/>
    <property type="match status" value="1"/>
</dbReference>
<gene>
    <name evidence="11" type="ORF">RMAR1173_LOCUS19164</name>
</gene>
<name>A0A7S2SS55_9STRA</name>
<dbReference type="InterPro" id="IPR027417">
    <property type="entry name" value="P-loop_NTPase"/>
</dbReference>
<dbReference type="EMBL" id="HBHJ01028954">
    <property type="protein sequence ID" value="CAD9708173.1"/>
    <property type="molecule type" value="Transcribed_RNA"/>
</dbReference>
<reference evidence="11" key="1">
    <citation type="submission" date="2021-01" db="EMBL/GenBank/DDBJ databases">
        <authorList>
            <person name="Corre E."/>
            <person name="Pelletier E."/>
            <person name="Niang G."/>
            <person name="Scheremetjew M."/>
            <person name="Finn R."/>
            <person name="Kale V."/>
            <person name="Holt S."/>
            <person name="Cochrane G."/>
            <person name="Meng A."/>
            <person name="Brown T."/>
            <person name="Cohen L."/>
        </authorList>
    </citation>
    <scope>NUCLEOTIDE SEQUENCE</scope>
    <source>
        <strain evidence="11">CCMP1243</strain>
    </source>
</reference>
<dbReference type="HAMAP" id="MF_00039">
    <property type="entry name" value="Adenylate_kinase_AK6"/>
    <property type="match status" value="1"/>
</dbReference>
<feature type="binding site" evidence="10">
    <location>
        <position position="18"/>
    </location>
    <ligand>
        <name>ATP</name>
        <dbReference type="ChEBI" id="CHEBI:30616"/>
    </ligand>
</feature>
<comment type="function">
    <text evidence="10">Broad-specificity nucleoside monophosphate (NMP) kinase that catalyzes the reversible transfer of the terminal phosphate group between nucleoside triphosphates and monophosphates. Has also ATPase activity. Involved in the late cytoplasmic maturation steps of the 40S ribosomal particles, specifically 18S rRNA maturation. While NMP activity is not required for ribosome maturation, ATPase activity is. Associates transiently with small ribosomal subunit protein uS11. ATP hydrolysis breaks the interaction with uS11. May temporarily remove uS11 from the ribosome to enable a conformational change of the ribosomal RNA that is needed for the final maturation step of the small ribosomal subunit. Its NMP activity may have a role in nuclear energy homeostasis.</text>
</comment>
<evidence type="ECO:0000256" key="8">
    <source>
        <dbReference type="ARBA" id="ARBA00022840"/>
    </source>
</evidence>
<dbReference type="GO" id="GO:0005524">
    <property type="term" value="F:ATP binding"/>
    <property type="evidence" value="ECO:0007669"/>
    <property type="project" value="UniProtKB-KW"/>
</dbReference>
<dbReference type="Gene3D" id="3.40.50.300">
    <property type="entry name" value="P-loop containing nucleotide triphosphate hydrolases"/>
    <property type="match status" value="1"/>
</dbReference>
<comment type="catalytic activity">
    <reaction evidence="10">
        <text>ATP + H2O = ADP + phosphate + H(+)</text>
        <dbReference type="Rhea" id="RHEA:13065"/>
        <dbReference type="ChEBI" id="CHEBI:15377"/>
        <dbReference type="ChEBI" id="CHEBI:15378"/>
        <dbReference type="ChEBI" id="CHEBI:30616"/>
        <dbReference type="ChEBI" id="CHEBI:43474"/>
        <dbReference type="ChEBI" id="CHEBI:456216"/>
    </reaction>
</comment>
<protein>
    <recommendedName>
        <fullName evidence="10">Adenylate kinase isoenzyme 6 homolog</fullName>
        <shortName evidence="10">AK6</shortName>
        <ecNumber evidence="10">2.7.4.3</ecNumber>
    </recommendedName>
    <alternativeName>
        <fullName evidence="10">Dual activity adenylate kinase/ATPase</fullName>
        <shortName evidence="10">AK/ATPase</shortName>
    </alternativeName>
</protein>
<proteinExistence type="inferred from homology"/>
<evidence type="ECO:0000256" key="3">
    <source>
        <dbReference type="ARBA" id="ARBA00022517"/>
    </source>
</evidence>
<feature type="region of interest" description="NMPbind" evidence="10">
    <location>
        <begin position="36"/>
        <end position="59"/>
    </location>
</feature>
<dbReference type="Pfam" id="PF13238">
    <property type="entry name" value="AAA_18"/>
    <property type="match status" value="1"/>
</dbReference>
<sequence length="181" mass="20421">MAARSLPNVLVTGTPGTGKTATASLIAEKTELQHLEVSELVKREECHEGWDEDRKSHIIDEDKLLDAMEPLMEQGGQVVDFHGCDLFPERWFDLILVLRCNNTSLFDRLSERGYSATKVSENVECEIMQVILEEARESFPVEIVHEVQSESIEDMDSNVGRVAQWLEQWKVDRTAASASSD</sequence>
<keyword evidence="3 10" id="KW-0690">Ribosome biogenesis</keyword>
<comment type="catalytic activity">
    <reaction evidence="1 10">
        <text>AMP + ATP = 2 ADP</text>
        <dbReference type="Rhea" id="RHEA:12973"/>
        <dbReference type="ChEBI" id="CHEBI:30616"/>
        <dbReference type="ChEBI" id="CHEBI:456215"/>
        <dbReference type="ChEBI" id="CHEBI:456216"/>
        <dbReference type="EC" id="2.7.4.3"/>
    </reaction>
</comment>
<feature type="binding site" evidence="10">
    <location>
        <position position="16"/>
    </location>
    <ligand>
        <name>ATP</name>
        <dbReference type="ChEBI" id="CHEBI:30616"/>
    </ligand>
</feature>
<dbReference type="GO" id="GO:0004017">
    <property type="term" value="F:AMP kinase activity"/>
    <property type="evidence" value="ECO:0007669"/>
    <property type="project" value="UniProtKB-UniRule"/>
</dbReference>
<dbReference type="SUPFAM" id="SSF52540">
    <property type="entry name" value="P-loop containing nucleoside triphosphate hydrolases"/>
    <property type="match status" value="1"/>
</dbReference>
<comment type="similarity">
    <text evidence="10">Belongs to the adenylate kinase family. AK6 subfamily.</text>
</comment>
<dbReference type="GO" id="GO:0006364">
    <property type="term" value="P:rRNA processing"/>
    <property type="evidence" value="ECO:0007669"/>
    <property type="project" value="UniProtKB-KW"/>
</dbReference>
<feature type="binding site" evidence="10">
    <location>
        <position position="20"/>
    </location>
    <ligand>
        <name>ATP</name>
        <dbReference type="ChEBI" id="CHEBI:30616"/>
    </ligand>
</feature>
<comment type="subcellular location">
    <subcellularLocation>
        <location evidence="10">Cytoplasm</location>
    </subcellularLocation>
    <subcellularLocation>
        <location evidence="10">Nucleus</location>
    </subcellularLocation>
</comment>
<evidence type="ECO:0000256" key="10">
    <source>
        <dbReference type="HAMAP-Rule" id="MF_03173"/>
    </source>
</evidence>
<feature type="region of interest" description="LID" evidence="10">
    <location>
        <begin position="111"/>
        <end position="121"/>
    </location>
</feature>
<evidence type="ECO:0000256" key="4">
    <source>
        <dbReference type="ARBA" id="ARBA00022552"/>
    </source>
</evidence>
<dbReference type="InterPro" id="IPR020618">
    <property type="entry name" value="Adenyl_kinase_AK6"/>
</dbReference>
<dbReference type="EC" id="2.7.4.3" evidence="10"/>
<comment type="caution">
    <text evidence="10">Lacks conserved residue(s) required for the propagation of feature annotation.</text>
</comment>
<evidence type="ECO:0000256" key="5">
    <source>
        <dbReference type="ARBA" id="ARBA00022679"/>
    </source>
</evidence>
<keyword evidence="4 10" id="KW-0698">rRNA processing</keyword>
<evidence type="ECO:0000256" key="9">
    <source>
        <dbReference type="ARBA" id="ARBA00023242"/>
    </source>
</evidence>
<evidence type="ECO:0000256" key="1">
    <source>
        <dbReference type="ARBA" id="ARBA00000582"/>
    </source>
</evidence>
<evidence type="ECO:0000313" key="11">
    <source>
        <dbReference type="EMBL" id="CAD9708173.1"/>
    </source>
</evidence>
<dbReference type="AlphaFoldDB" id="A0A7S2SS55"/>
<keyword evidence="6 10" id="KW-0547">Nucleotide-binding</keyword>
<feature type="binding site" evidence="10">
    <location>
        <position position="112"/>
    </location>
    <ligand>
        <name>ATP</name>
        <dbReference type="ChEBI" id="CHEBI:30616"/>
    </ligand>
</feature>
<evidence type="ECO:0000256" key="2">
    <source>
        <dbReference type="ARBA" id="ARBA00022490"/>
    </source>
</evidence>
<dbReference type="PANTHER" id="PTHR12595:SF0">
    <property type="entry name" value="ADENYLATE KINASE ISOENZYME 6"/>
    <property type="match status" value="1"/>
</dbReference>
<dbReference type="GO" id="GO:0005737">
    <property type="term" value="C:cytoplasm"/>
    <property type="evidence" value="ECO:0007669"/>
    <property type="project" value="UniProtKB-SubCell"/>
</dbReference>
<keyword evidence="2 10" id="KW-0963">Cytoplasm</keyword>
<keyword evidence="8 10" id="KW-0067">ATP-binding</keyword>
<accession>A0A7S2SS55</accession>
<keyword evidence="7 10" id="KW-0418">Kinase</keyword>
<dbReference type="GO" id="GO:0016887">
    <property type="term" value="F:ATP hydrolysis activity"/>
    <property type="evidence" value="ECO:0007669"/>
    <property type="project" value="UniProtKB-UniRule"/>
</dbReference>
<evidence type="ECO:0000256" key="7">
    <source>
        <dbReference type="ARBA" id="ARBA00022777"/>
    </source>
</evidence>
<organism evidence="11">
    <name type="scientific">Rhizochromulina marina</name>
    <dbReference type="NCBI Taxonomy" id="1034831"/>
    <lineage>
        <taxon>Eukaryota</taxon>
        <taxon>Sar</taxon>
        <taxon>Stramenopiles</taxon>
        <taxon>Ochrophyta</taxon>
        <taxon>Dictyochophyceae</taxon>
        <taxon>Rhizochromulinales</taxon>
        <taxon>Rhizochromulina</taxon>
    </lineage>
</organism>
<dbReference type="GO" id="GO:0005634">
    <property type="term" value="C:nucleus"/>
    <property type="evidence" value="ECO:0007669"/>
    <property type="project" value="UniProtKB-SubCell"/>
</dbReference>
<comment type="subunit">
    <text evidence="10">Interacts with small ribosomal subunit protein uS11. Not a structural component of 43S pre-ribosomes, but transiently interacts with them by binding to uS11.</text>
</comment>
<evidence type="ECO:0000256" key="6">
    <source>
        <dbReference type="ARBA" id="ARBA00022741"/>
    </source>
</evidence>
<dbReference type="GO" id="GO:0042274">
    <property type="term" value="P:ribosomal small subunit biogenesis"/>
    <property type="evidence" value="ECO:0007669"/>
    <property type="project" value="UniProtKB-UniRule"/>
</dbReference>
<feature type="binding site" evidence="10">
    <location>
        <position position="19"/>
    </location>
    <ligand>
        <name>ATP</name>
        <dbReference type="ChEBI" id="CHEBI:30616"/>
    </ligand>
</feature>
<keyword evidence="5 10" id="KW-0808">Transferase</keyword>
<keyword evidence="9 10" id="KW-0539">Nucleus</keyword>